<evidence type="ECO:0000313" key="4">
    <source>
        <dbReference type="Proteomes" id="UP000175989"/>
    </source>
</evidence>
<dbReference type="AlphaFoldDB" id="A0A1E7X784"/>
<feature type="domain" description="Ice-binding protein C-terminal" evidence="2">
    <location>
        <begin position="247"/>
        <end position="271"/>
    </location>
</feature>
<accession>A0A1E7X784</accession>
<comment type="caution">
    <text evidence="3">The sequence shown here is derived from an EMBL/GenBank/DDBJ whole genome shotgun (WGS) entry which is preliminary data.</text>
</comment>
<dbReference type="PATRIC" id="fig|762836.4.peg.380"/>
<keyword evidence="1" id="KW-0732">Signal</keyword>
<reference evidence="4" key="1">
    <citation type="journal article" date="2016" name="Front. Microbiol.">
        <title>Molecular Keys to the Janthinobacterium and Duganella spp. Interaction with the Plant Pathogen Fusarium graminearum.</title>
        <authorList>
            <person name="Haack F.S."/>
            <person name="Poehlein A."/>
            <person name="Kroger C."/>
            <person name="Voigt C.A."/>
            <person name="Piepenbring M."/>
            <person name="Bode H.B."/>
            <person name="Daniel R."/>
            <person name="Schafer W."/>
            <person name="Streit W.R."/>
        </authorList>
    </citation>
    <scope>NUCLEOTIDE SEQUENCE [LARGE SCALE GENOMIC DNA]</scope>
    <source>
        <strain evidence="4">T54</strain>
    </source>
</reference>
<dbReference type="Pfam" id="PF07589">
    <property type="entry name" value="PEP-CTERM"/>
    <property type="match status" value="1"/>
</dbReference>
<protein>
    <recommendedName>
        <fullName evidence="2">Ice-binding protein C-terminal domain-containing protein</fullName>
    </recommendedName>
</protein>
<dbReference type="EMBL" id="LROM01000025">
    <property type="protein sequence ID" value="OFA08987.1"/>
    <property type="molecule type" value="Genomic_DNA"/>
</dbReference>
<evidence type="ECO:0000256" key="1">
    <source>
        <dbReference type="SAM" id="SignalP"/>
    </source>
</evidence>
<evidence type="ECO:0000313" key="3">
    <source>
        <dbReference type="EMBL" id="OFA08987.1"/>
    </source>
</evidence>
<gene>
    <name evidence="3" type="ORF">DUPY_03590</name>
</gene>
<dbReference type="NCBIfam" id="NF035944">
    <property type="entry name" value="PEPxxWA-CTERM"/>
    <property type="match status" value="1"/>
</dbReference>
<dbReference type="Proteomes" id="UP000175989">
    <property type="component" value="Unassembled WGS sequence"/>
</dbReference>
<feature type="signal peptide" evidence="1">
    <location>
        <begin position="1"/>
        <end position="20"/>
    </location>
</feature>
<feature type="chain" id="PRO_5009208466" description="Ice-binding protein C-terminal domain-containing protein" evidence="1">
    <location>
        <begin position="21"/>
        <end position="291"/>
    </location>
</feature>
<sequence length="291" mass="30032">MKTVLPAVLLTLAALTTTLASPSAAAGANGASRIDNVTLGVIDLTPDNFERADYGINDLNARLMAYSNTLNNGGSYSQFAVWPEPFMGGQAQLPSSAGPGTAVATASIAVGNVAARAAADTALGAGNSLGADGYQQVALTLAPHSLLTVGGDLFAQARRTVAPGENYSVFSWASISISDTDGTTVTELDRESALRWDDPGATEATRQERFLLAFANPGESDLYLTLSFLAYTDITVNPVDAGGGVAPVPEPATWATLLAGLALTGTLLRRRLRGQCRHSDTASSFNGPARV</sequence>
<dbReference type="InterPro" id="IPR013424">
    <property type="entry name" value="Ice-binding_C"/>
</dbReference>
<organism evidence="3 4">
    <name type="scientific">Duganella phyllosphaerae</name>
    <dbReference type="NCBI Taxonomy" id="762836"/>
    <lineage>
        <taxon>Bacteria</taxon>
        <taxon>Pseudomonadati</taxon>
        <taxon>Pseudomonadota</taxon>
        <taxon>Betaproteobacteria</taxon>
        <taxon>Burkholderiales</taxon>
        <taxon>Oxalobacteraceae</taxon>
        <taxon>Telluria group</taxon>
        <taxon>Duganella</taxon>
    </lineage>
</organism>
<dbReference type="NCBIfam" id="TIGR02595">
    <property type="entry name" value="PEP_CTERM"/>
    <property type="match status" value="1"/>
</dbReference>
<dbReference type="RefSeq" id="WP_070245988.1">
    <property type="nucleotide sequence ID" value="NZ_LROM01000025.1"/>
</dbReference>
<keyword evidence="4" id="KW-1185">Reference proteome</keyword>
<evidence type="ECO:0000259" key="2">
    <source>
        <dbReference type="Pfam" id="PF07589"/>
    </source>
</evidence>
<proteinExistence type="predicted"/>
<dbReference type="OrthoDB" id="8778121at2"/>
<name>A0A1E7X784_9BURK</name>